<dbReference type="KEGG" id="esx:ESOMN_v1c04710"/>
<dbReference type="EMBL" id="CP024965">
    <property type="protein sequence ID" value="ATZ18853.1"/>
    <property type="molecule type" value="Genomic_DNA"/>
</dbReference>
<dbReference type="Pfam" id="PF02616">
    <property type="entry name" value="SMC_ScpA"/>
    <property type="match status" value="1"/>
</dbReference>
<gene>
    <name evidence="3" type="primary">scpA</name>
    <name evidence="3" type="ORF">ESOMN_v1c04710</name>
</gene>
<protein>
    <recommendedName>
        <fullName evidence="2">Segregation and condensation protein A</fullName>
    </recommendedName>
</protein>
<keyword evidence="4" id="KW-1185">Reference proteome</keyword>
<dbReference type="PANTHER" id="PTHR33969:SF2">
    <property type="entry name" value="SEGREGATION AND CONDENSATION PROTEIN A"/>
    <property type="match status" value="1"/>
</dbReference>
<evidence type="ECO:0000256" key="1">
    <source>
        <dbReference type="ARBA" id="ARBA00022829"/>
    </source>
</evidence>
<sequence>MKHWEEVNIGHFSGPLDLLVTMIKEKKISIMDVNLIELADQYLEYINSQKALDIEIASEYLAMAAQLIELKSHLLLPREQEEFYEEDYSYENFLEQLTRYDQIKSVTDFFASKQEEYLKSFSKNKTKTKFSAKIQKNNETEDLFDPLSMDMEDFAQIFKRLMMQAEIRDFDPNFVLEEESYNTITTEILSPQDISNMILNKMQSNKFKEWRLEELVSKEIMNLRNLISTFLAVLDLVRHSVAKIEQKDNTLLIQFSKEVLEDEKIIKALEVQINE</sequence>
<dbReference type="GO" id="GO:0007059">
    <property type="term" value="P:chromosome segregation"/>
    <property type="evidence" value="ECO:0007669"/>
    <property type="project" value="UniProtKB-KW"/>
</dbReference>
<proteinExistence type="predicted"/>
<evidence type="ECO:0000313" key="4">
    <source>
        <dbReference type="Proteomes" id="UP000232230"/>
    </source>
</evidence>
<dbReference type="Proteomes" id="UP000232230">
    <property type="component" value="Chromosome"/>
</dbReference>
<keyword evidence="1" id="KW-0159">Chromosome partition</keyword>
<reference evidence="3 4" key="1">
    <citation type="submission" date="2017-11" db="EMBL/GenBank/DDBJ databases">
        <title>Genome sequence of Entomoplasma somnilux PYAN-1 (ATCC 49194).</title>
        <authorList>
            <person name="Lo W.-S."/>
            <person name="Gasparich G.E."/>
            <person name="Kuo C.-H."/>
        </authorList>
    </citation>
    <scope>NUCLEOTIDE SEQUENCE [LARGE SCALE GENOMIC DNA]</scope>
    <source>
        <strain evidence="3 4">PYAN-1</strain>
    </source>
</reference>
<dbReference type="InterPro" id="IPR003768">
    <property type="entry name" value="ScpA"/>
</dbReference>
<dbReference type="Gene3D" id="6.10.250.2410">
    <property type="match status" value="1"/>
</dbReference>
<dbReference type="RefSeq" id="WP_024863374.1">
    <property type="nucleotide sequence ID" value="NZ_CP024965.1"/>
</dbReference>
<evidence type="ECO:0000313" key="3">
    <source>
        <dbReference type="EMBL" id="ATZ18853.1"/>
    </source>
</evidence>
<dbReference type="AlphaFoldDB" id="A0A2K8P1S3"/>
<evidence type="ECO:0000256" key="2">
    <source>
        <dbReference type="ARBA" id="ARBA00044777"/>
    </source>
</evidence>
<organism evidence="3 4">
    <name type="scientific">Williamsoniiplasma somnilux</name>
    <dbReference type="NCBI Taxonomy" id="215578"/>
    <lineage>
        <taxon>Bacteria</taxon>
        <taxon>Bacillati</taxon>
        <taxon>Mycoplasmatota</taxon>
        <taxon>Mollicutes</taxon>
        <taxon>Entomoplasmatales</taxon>
        <taxon>Williamsoniiplasma</taxon>
    </lineage>
</organism>
<accession>A0A2K8P1S3</accession>
<name>A0A2K8P1S3_9MOLU</name>
<dbReference type="PANTHER" id="PTHR33969">
    <property type="entry name" value="SEGREGATION AND CONDENSATION PROTEIN A"/>
    <property type="match status" value="1"/>
</dbReference>